<comment type="caution">
    <text evidence="11">The sequence shown here is derived from an EMBL/GenBank/DDBJ whole genome shotgun (WGS) entry which is preliminary data.</text>
</comment>
<dbReference type="CDD" id="cd01562">
    <property type="entry name" value="Thr-dehyd"/>
    <property type="match status" value="1"/>
</dbReference>
<dbReference type="GO" id="GO:0006567">
    <property type="term" value="P:L-threonine catabolic process"/>
    <property type="evidence" value="ECO:0007669"/>
    <property type="project" value="TreeGrafter"/>
</dbReference>
<evidence type="ECO:0000313" key="12">
    <source>
        <dbReference type="Proteomes" id="UP000886800"/>
    </source>
</evidence>
<dbReference type="PANTHER" id="PTHR48078">
    <property type="entry name" value="THREONINE DEHYDRATASE, MITOCHONDRIAL-RELATED"/>
    <property type="match status" value="1"/>
</dbReference>
<accession>A0A9D2B830</accession>
<protein>
    <recommendedName>
        <fullName evidence="5">threonine ammonia-lyase</fullName>
        <ecNumber evidence="5">4.3.1.19</ecNumber>
    </recommendedName>
    <alternativeName>
        <fullName evidence="9">Threonine deaminase</fullName>
    </alternativeName>
</protein>
<dbReference type="GO" id="GO:0016846">
    <property type="term" value="F:carbon-sulfur lyase activity"/>
    <property type="evidence" value="ECO:0007669"/>
    <property type="project" value="UniProtKB-ARBA"/>
</dbReference>
<dbReference type="InterPro" id="IPR050147">
    <property type="entry name" value="Ser/Thr_Dehydratase"/>
</dbReference>
<keyword evidence="7" id="KW-0456">Lyase</keyword>
<dbReference type="GO" id="GO:0009097">
    <property type="term" value="P:isoleucine biosynthetic process"/>
    <property type="evidence" value="ECO:0007669"/>
    <property type="project" value="TreeGrafter"/>
</dbReference>
<dbReference type="EC" id="4.3.1.19" evidence="5"/>
<dbReference type="FunFam" id="3.40.50.1100:FF:000005">
    <property type="entry name" value="Threonine dehydratase catabolic"/>
    <property type="match status" value="1"/>
</dbReference>
<evidence type="ECO:0000256" key="8">
    <source>
        <dbReference type="ARBA" id="ARBA00025527"/>
    </source>
</evidence>
<evidence type="ECO:0000256" key="7">
    <source>
        <dbReference type="ARBA" id="ARBA00023239"/>
    </source>
</evidence>
<evidence type="ECO:0000256" key="1">
    <source>
        <dbReference type="ARBA" id="ARBA00001274"/>
    </source>
</evidence>
<evidence type="ECO:0000259" key="10">
    <source>
        <dbReference type="Pfam" id="PF00291"/>
    </source>
</evidence>
<feature type="domain" description="Tryptophan synthase beta chain-like PALP" evidence="10">
    <location>
        <begin position="19"/>
        <end position="308"/>
    </location>
</feature>
<dbReference type="SUPFAM" id="SSF53686">
    <property type="entry name" value="Tryptophan synthase beta subunit-like PLP-dependent enzymes"/>
    <property type="match status" value="1"/>
</dbReference>
<dbReference type="PROSITE" id="PS00165">
    <property type="entry name" value="DEHYDRATASE_SER_THR"/>
    <property type="match status" value="1"/>
</dbReference>
<dbReference type="GO" id="GO:0006565">
    <property type="term" value="P:L-serine catabolic process"/>
    <property type="evidence" value="ECO:0007669"/>
    <property type="project" value="TreeGrafter"/>
</dbReference>
<evidence type="ECO:0000256" key="2">
    <source>
        <dbReference type="ARBA" id="ARBA00001933"/>
    </source>
</evidence>
<dbReference type="EMBL" id="DXES01000193">
    <property type="protein sequence ID" value="HIX66418.1"/>
    <property type="molecule type" value="Genomic_DNA"/>
</dbReference>
<reference evidence="11" key="2">
    <citation type="submission" date="2021-04" db="EMBL/GenBank/DDBJ databases">
        <authorList>
            <person name="Gilroy R."/>
        </authorList>
    </citation>
    <scope>NUCLEOTIDE SEQUENCE</scope>
    <source>
        <strain evidence="11">CHK188-5543</strain>
    </source>
</reference>
<evidence type="ECO:0000313" key="11">
    <source>
        <dbReference type="EMBL" id="HIX66418.1"/>
    </source>
</evidence>
<proteinExistence type="inferred from homology"/>
<dbReference type="InterPro" id="IPR036052">
    <property type="entry name" value="TrpB-like_PALP_sf"/>
</dbReference>
<comment type="similarity">
    <text evidence="4">Belongs to the serine/threonine dehydratase family.</text>
</comment>
<organism evidence="11 12">
    <name type="scientific">Candidatus Anaerotruncus excrementipullorum</name>
    <dbReference type="NCBI Taxonomy" id="2838465"/>
    <lineage>
        <taxon>Bacteria</taxon>
        <taxon>Bacillati</taxon>
        <taxon>Bacillota</taxon>
        <taxon>Clostridia</taxon>
        <taxon>Eubacteriales</taxon>
        <taxon>Oscillospiraceae</taxon>
        <taxon>Anaerotruncus</taxon>
    </lineage>
</organism>
<dbReference type="GO" id="GO:0004794">
    <property type="term" value="F:threonine deaminase activity"/>
    <property type="evidence" value="ECO:0007669"/>
    <property type="project" value="UniProtKB-EC"/>
</dbReference>
<comment type="similarity">
    <text evidence="3">Belongs to the ACC deaminase/D-cysteine desulfhydrase family.</text>
</comment>
<dbReference type="PANTHER" id="PTHR48078:SF6">
    <property type="entry name" value="L-THREONINE DEHYDRATASE CATABOLIC TDCB"/>
    <property type="match status" value="1"/>
</dbReference>
<name>A0A9D2B830_9FIRM</name>
<comment type="catalytic activity">
    <reaction evidence="1">
        <text>L-threonine = 2-oxobutanoate + NH4(+)</text>
        <dbReference type="Rhea" id="RHEA:22108"/>
        <dbReference type="ChEBI" id="CHEBI:16763"/>
        <dbReference type="ChEBI" id="CHEBI:28938"/>
        <dbReference type="ChEBI" id="CHEBI:57926"/>
        <dbReference type="EC" id="4.3.1.19"/>
    </reaction>
</comment>
<dbReference type="GO" id="GO:0030170">
    <property type="term" value="F:pyridoxal phosphate binding"/>
    <property type="evidence" value="ECO:0007669"/>
    <property type="project" value="InterPro"/>
</dbReference>
<dbReference type="Pfam" id="PF00291">
    <property type="entry name" value="PALP"/>
    <property type="match status" value="1"/>
</dbReference>
<evidence type="ECO:0000256" key="3">
    <source>
        <dbReference type="ARBA" id="ARBA00008639"/>
    </source>
</evidence>
<evidence type="ECO:0000256" key="4">
    <source>
        <dbReference type="ARBA" id="ARBA00010869"/>
    </source>
</evidence>
<dbReference type="FunFam" id="3.40.50.1100:FF:000007">
    <property type="entry name" value="L-threonine dehydratase catabolic TdcB"/>
    <property type="match status" value="1"/>
</dbReference>
<sequence length="330" mass="36228">MLEKNSVTLQDVKDAAERIRPYIRRTPLLREATLDKLLGCQVYFKPEMLQITGAFKLRGALSKILTLSPEELARGIVTSSSGNHAQACAYAGQLLGIKVTVIVPDNTPHLKVSNARRMGANVILWERTYAKRWEKVRQEVAEHGYTIVHAFEDYTVMAGQGTIALEIMEDLPDVETVVVPIGGGGLISGISTAIKESNPKIRVVGVEPANSDGFLASRNAGHRIRIQSKPTIADGITCSEPSERPYEIVERYVDEIVAVEENDIREAVRQIAREAHLVAEPTSSVVVGAMLAKKIKVRPDEKVAFVLTSGNWDIENIGKIFKDEPVPGVL</sequence>
<evidence type="ECO:0000256" key="6">
    <source>
        <dbReference type="ARBA" id="ARBA00022898"/>
    </source>
</evidence>
<evidence type="ECO:0000256" key="5">
    <source>
        <dbReference type="ARBA" id="ARBA00012096"/>
    </source>
</evidence>
<dbReference type="InterPro" id="IPR000634">
    <property type="entry name" value="Ser/Thr_deHydtase_PyrdxlP-BS"/>
</dbReference>
<dbReference type="PIRSF" id="PIRSF006278">
    <property type="entry name" value="ACCD_DCysDesulf"/>
    <property type="match status" value="1"/>
</dbReference>
<reference evidence="11" key="1">
    <citation type="journal article" date="2021" name="PeerJ">
        <title>Extensive microbial diversity within the chicken gut microbiome revealed by metagenomics and culture.</title>
        <authorList>
            <person name="Gilroy R."/>
            <person name="Ravi A."/>
            <person name="Getino M."/>
            <person name="Pursley I."/>
            <person name="Horton D.L."/>
            <person name="Alikhan N.F."/>
            <person name="Baker D."/>
            <person name="Gharbi K."/>
            <person name="Hall N."/>
            <person name="Watson M."/>
            <person name="Adriaenssens E.M."/>
            <person name="Foster-Nyarko E."/>
            <person name="Jarju S."/>
            <person name="Secka A."/>
            <person name="Antonio M."/>
            <person name="Oren A."/>
            <person name="Chaudhuri R.R."/>
            <person name="La Ragione R."/>
            <person name="Hildebrand F."/>
            <person name="Pallen M.J."/>
        </authorList>
    </citation>
    <scope>NUCLEOTIDE SEQUENCE</scope>
    <source>
        <strain evidence="11">CHK188-5543</strain>
    </source>
</reference>
<gene>
    <name evidence="11" type="ORF">H9736_09240</name>
</gene>
<dbReference type="GO" id="GO:0003941">
    <property type="term" value="F:L-serine ammonia-lyase activity"/>
    <property type="evidence" value="ECO:0007669"/>
    <property type="project" value="TreeGrafter"/>
</dbReference>
<comment type="cofactor">
    <cofactor evidence="2">
        <name>pyridoxal 5'-phosphate</name>
        <dbReference type="ChEBI" id="CHEBI:597326"/>
    </cofactor>
</comment>
<dbReference type="InterPro" id="IPR001926">
    <property type="entry name" value="TrpB-like_PALP"/>
</dbReference>
<comment type="function">
    <text evidence="8">Catalyzes the anaerobic formation of alpha-ketobutyrate and ammonia from threonine in a two-step reaction. The first step involved a dehydration of threonine and a production of enamine intermediates (aminocrotonate), which tautomerizes to its imine form (iminobutyrate). Both intermediates are unstable and short-lived. The second step is the nonenzymatic hydrolysis of the enamine/imine intermediates to form 2-ketobutyrate and free ammonia. In the low water environment of the cell, the second step is accelerated by RidA.</text>
</comment>
<keyword evidence="6" id="KW-0663">Pyridoxal phosphate</keyword>
<dbReference type="InterPro" id="IPR027278">
    <property type="entry name" value="ACCD_DCysDesulf"/>
</dbReference>
<dbReference type="AlphaFoldDB" id="A0A9D2B830"/>
<dbReference type="Proteomes" id="UP000886800">
    <property type="component" value="Unassembled WGS sequence"/>
</dbReference>
<evidence type="ECO:0000256" key="9">
    <source>
        <dbReference type="ARBA" id="ARBA00031427"/>
    </source>
</evidence>
<dbReference type="Gene3D" id="3.40.50.1100">
    <property type="match status" value="2"/>
</dbReference>